<dbReference type="GO" id="GO:0051287">
    <property type="term" value="F:NAD binding"/>
    <property type="evidence" value="ECO:0007669"/>
    <property type="project" value="InterPro"/>
</dbReference>
<sequence>MGHIVITEYMEAAAIARLSAAHPTLYDPDLGTAPDRLHGRLGEARALIVRNRTRVDAALLDAAPRLRVLGRLGVGLYNIDLEACRRRGLEVIPAAGANADSVAEYAILSVGMLIRGAFQSTAAIAAGGWPRERLSTGREMGGKTLGILGFGDIGRRVARLARAFGMRVIAHDPVLPIDHSGWAETGTESVSLATLLAEADAVTLHVPLEPATRGLVSAEFLAAMKPGAVLVNASRGGVVDEAALAAALHAGHLGGAVLDVFEEEPLPPGNPLAGAPNLILTPHIAGATRESNLRVSSLIAARVLVALAMD</sequence>
<keyword evidence="3" id="KW-0520">NAD</keyword>
<dbReference type="FunFam" id="3.40.50.720:FF:000203">
    <property type="entry name" value="D-3-phosphoglycerate dehydrogenase (SerA)"/>
    <property type="match status" value="1"/>
</dbReference>
<dbReference type="CDD" id="cd12173">
    <property type="entry name" value="PGDH_4"/>
    <property type="match status" value="1"/>
</dbReference>
<gene>
    <name evidence="7" type="ORF">AVDCRST_MAG27-3509</name>
</gene>
<proteinExistence type="inferred from homology"/>
<reference evidence="7" key="1">
    <citation type="submission" date="2020-02" db="EMBL/GenBank/DDBJ databases">
        <authorList>
            <person name="Meier V. D."/>
        </authorList>
    </citation>
    <scope>NUCLEOTIDE SEQUENCE</scope>
    <source>
        <strain evidence="7">AVDCRST_MAG27</strain>
    </source>
</reference>
<evidence type="ECO:0000313" key="7">
    <source>
        <dbReference type="EMBL" id="CAA9277490.1"/>
    </source>
</evidence>
<evidence type="ECO:0000256" key="3">
    <source>
        <dbReference type="ARBA" id="ARBA00023027"/>
    </source>
</evidence>
<dbReference type="InterPro" id="IPR029753">
    <property type="entry name" value="D-isomer_DH_CS"/>
</dbReference>
<dbReference type="AlphaFoldDB" id="A0A6J4JF23"/>
<dbReference type="SUPFAM" id="SSF52283">
    <property type="entry name" value="Formate/glycerate dehydrogenase catalytic domain-like"/>
    <property type="match status" value="1"/>
</dbReference>
<dbReference type="Pfam" id="PF02826">
    <property type="entry name" value="2-Hacid_dh_C"/>
    <property type="match status" value="1"/>
</dbReference>
<organism evidence="7">
    <name type="scientific">uncultured Craurococcus sp</name>
    <dbReference type="NCBI Taxonomy" id="1135998"/>
    <lineage>
        <taxon>Bacteria</taxon>
        <taxon>Pseudomonadati</taxon>
        <taxon>Pseudomonadota</taxon>
        <taxon>Alphaproteobacteria</taxon>
        <taxon>Acetobacterales</taxon>
        <taxon>Acetobacteraceae</taxon>
        <taxon>Craurococcus</taxon>
        <taxon>environmental samples</taxon>
    </lineage>
</organism>
<dbReference type="PROSITE" id="PS00670">
    <property type="entry name" value="D_2_HYDROXYACID_DH_2"/>
    <property type="match status" value="1"/>
</dbReference>
<dbReference type="PROSITE" id="PS00671">
    <property type="entry name" value="D_2_HYDROXYACID_DH_3"/>
    <property type="match status" value="1"/>
</dbReference>
<evidence type="ECO:0000259" key="5">
    <source>
        <dbReference type="Pfam" id="PF00389"/>
    </source>
</evidence>
<dbReference type="EMBL" id="CADCTD010000161">
    <property type="protein sequence ID" value="CAA9277490.1"/>
    <property type="molecule type" value="Genomic_DNA"/>
</dbReference>
<keyword evidence="2 4" id="KW-0560">Oxidoreductase</keyword>
<evidence type="ECO:0000256" key="4">
    <source>
        <dbReference type="RuleBase" id="RU003719"/>
    </source>
</evidence>
<dbReference type="InterPro" id="IPR006140">
    <property type="entry name" value="D-isomer_DH_NAD-bd"/>
</dbReference>
<dbReference type="Pfam" id="PF00389">
    <property type="entry name" value="2-Hacid_dh"/>
    <property type="match status" value="1"/>
</dbReference>
<dbReference type="InterPro" id="IPR036291">
    <property type="entry name" value="NAD(P)-bd_dom_sf"/>
</dbReference>
<dbReference type="SUPFAM" id="SSF51735">
    <property type="entry name" value="NAD(P)-binding Rossmann-fold domains"/>
    <property type="match status" value="1"/>
</dbReference>
<comment type="similarity">
    <text evidence="1 4">Belongs to the D-isomer specific 2-hydroxyacid dehydrogenase family.</text>
</comment>
<protein>
    <submittedName>
        <fullName evidence="7">D-3-phosphoglycerate dehydrogenase</fullName>
        <ecNumber evidence="7">1.1.1.95</ecNumber>
    </submittedName>
</protein>
<feature type="domain" description="D-isomer specific 2-hydroxyacid dehydrogenase NAD-binding" evidence="6">
    <location>
        <begin position="112"/>
        <end position="285"/>
    </location>
</feature>
<dbReference type="InterPro" id="IPR006139">
    <property type="entry name" value="D-isomer_2_OHA_DH_cat_dom"/>
</dbReference>
<dbReference type="Gene3D" id="3.40.50.720">
    <property type="entry name" value="NAD(P)-binding Rossmann-like Domain"/>
    <property type="match status" value="2"/>
</dbReference>
<dbReference type="PANTHER" id="PTHR42938">
    <property type="entry name" value="FORMATE DEHYDROGENASE 1"/>
    <property type="match status" value="1"/>
</dbReference>
<evidence type="ECO:0000256" key="1">
    <source>
        <dbReference type="ARBA" id="ARBA00005854"/>
    </source>
</evidence>
<dbReference type="PANTHER" id="PTHR42938:SF9">
    <property type="entry name" value="FORMATE DEHYDROGENASE 1"/>
    <property type="match status" value="1"/>
</dbReference>
<dbReference type="GO" id="GO:0004617">
    <property type="term" value="F:phosphoglycerate dehydrogenase activity"/>
    <property type="evidence" value="ECO:0007669"/>
    <property type="project" value="UniProtKB-EC"/>
</dbReference>
<evidence type="ECO:0000256" key="2">
    <source>
        <dbReference type="ARBA" id="ARBA00023002"/>
    </source>
</evidence>
<feature type="domain" description="D-isomer specific 2-hydroxyacid dehydrogenase catalytic" evidence="5">
    <location>
        <begin position="5"/>
        <end position="306"/>
    </location>
</feature>
<name>A0A6J4JF23_9PROT</name>
<accession>A0A6J4JF23</accession>
<dbReference type="EC" id="1.1.1.95" evidence="7"/>
<evidence type="ECO:0000259" key="6">
    <source>
        <dbReference type="Pfam" id="PF02826"/>
    </source>
</evidence>